<comment type="caution">
    <text evidence="3">The sequence shown here is derived from an EMBL/GenBank/DDBJ whole genome shotgun (WGS) entry which is preliminary data.</text>
</comment>
<accession>A0A956NBV1</accession>
<name>A0A956NBV1_UNCEI</name>
<keyword evidence="2" id="KW-0812">Transmembrane</keyword>
<dbReference type="InterPro" id="IPR022134">
    <property type="entry name" value="DUF3667"/>
</dbReference>
<sequence>MSDDLPHTDVCLNCGASGTGRYCPECGQESVSTLVSFRTLLGQFLDDFFSLDSTFLRSFGLLVAKPGELTLQYSRGRRKRYASPIRIYLISSVTFFLVVSLLIGWKTRPTGTAEGRGSASLEEAAGGTVSLEEASGGAAPREARRSSNPADWTRWIPLPDSVAIAVDQEFASLGADAYLVDNWNLRAISDGDTVEVPTWMALRLSLPSLPDSVKEQLAAIDPNDVEVDGADDGKMNVSMFGKKQRVDQKEFFAEVYALTPKMLFVLFPVFAFLLHLIYLRRKRYYVEHLVFSLHCHAFLFFVATLAALSQHPKVILAALPIIAIYVYLAMRRFYGQGWFKTLLKFFILSGGYFFLMLVVAILTFVTSVWVITAFKG</sequence>
<dbReference type="Proteomes" id="UP000739538">
    <property type="component" value="Unassembled WGS sequence"/>
</dbReference>
<feature type="transmembrane region" description="Helical" evidence="2">
    <location>
        <begin position="342"/>
        <end position="371"/>
    </location>
</feature>
<evidence type="ECO:0000256" key="1">
    <source>
        <dbReference type="SAM" id="MobiDB-lite"/>
    </source>
</evidence>
<organism evidence="3 4">
    <name type="scientific">Eiseniibacteriota bacterium</name>
    <dbReference type="NCBI Taxonomy" id="2212470"/>
    <lineage>
        <taxon>Bacteria</taxon>
        <taxon>Candidatus Eiseniibacteriota</taxon>
    </lineage>
</organism>
<keyword evidence="2" id="KW-0472">Membrane</keyword>
<feature type="region of interest" description="Disordered" evidence="1">
    <location>
        <begin position="109"/>
        <end position="146"/>
    </location>
</feature>
<evidence type="ECO:0000256" key="2">
    <source>
        <dbReference type="SAM" id="Phobius"/>
    </source>
</evidence>
<evidence type="ECO:0000313" key="3">
    <source>
        <dbReference type="EMBL" id="MCA9754740.1"/>
    </source>
</evidence>
<reference evidence="3" key="1">
    <citation type="submission" date="2020-04" db="EMBL/GenBank/DDBJ databases">
        <authorList>
            <person name="Zhang T."/>
        </authorList>
    </citation>
    <scope>NUCLEOTIDE SEQUENCE</scope>
    <source>
        <strain evidence="3">HKST-UBA02</strain>
    </source>
</reference>
<feature type="transmembrane region" description="Helical" evidence="2">
    <location>
        <begin position="314"/>
        <end position="330"/>
    </location>
</feature>
<feature type="transmembrane region" description="Helical" evidence="2">
    <location>
        <begin position="289"/>
        <end position="308"/>
    </location>
</feature>
<dbReference type="EMBL" id="JAGQHS010000008">
    <property type="protein sequence ID" value="MCA9754740.1"/>
    <property type="molecule type" value="Genomic_DNA"/>
</dbReference>
<dbReference type="Pfam" id="PF12412">
    <property type="entry name" value="DUF3667"/>
    <property type="match status" value="1"/>
</dbReference>
<evidence type="ECO:0000313" key="4">
    <source>
        <dbReference type="Proteomes" id="UP000739538"/>
    </source>
</evidence>
<protein>
    <submittedName>
        <fullName evidence="3">DUF3667 domain-containing protein</fullName>
    </submittedName>
</protein>
<proteinExistence type="predicted"/>
<gene>
    <name evidence="3" type="ORF">KDA27_02985</name>
</gene>
<keyword evidence="2" id="KW-1133">Transmembrane helix</keyword>
<feature type="transmembrane region" description="Helical" evidence="2">
    <location>
        <begin position="85"/>
        <end position="105"/>
    </location>
</feature>
<feature type="transmembrane region" description="Helical" evidence="2">
    <location>
        <begin position="255"/>
        <end position="277"/>
    </location>
</feature>
<dbReference type="AlphaFoldDB" id="A0A956NBV1"/>
<reference evidence="3" key="2">
    <citation type="journal article" date="2021" name="Microbiome">
        <title>Successional dynamics and alternative stable states in a saline activated sludge microbial community over 9 years.</title>
        <authorList>
            <person name="Wang Y."/>
            <person name="Ye J."/>
            <person name="Ju F."/>
            <person name="Liu L."/>
            <person name="Boyd J.A."/>
            <person name="Deng Y."/>
            <person name="Parks D.H."/>
            <person name="Jiang X."/>
            <person name="Yin X."/>
            <person name="Woodcroft B.J."/>
            <person name="Tyson G.W."/>
            <person name="Hugenholtz P."/>
            <person name="Polz M.F."/>
            <person name="Zhang T."/>
        </authorList>
    </citation>
    <scope>NUCLEOTIDE SEQUENCE</scope>
    <source>
        <strain evidence="3">HKST-UBA02</strain>
    </source>
</reference>